<dbReference type="InterPro" id="IPR050523">
    <property type="entry name" value="AKR_Detox_Biosynth"/>
</dbReference>
<dbReference type="PANTHER" id="PTHR43364">
    <property type="entry name" value="NADH-SPECIFIC METHYLGLYOXAL REDUCTASE-RELATED"/>
    <property type="match status" value="1"/>
</dbReference>
<dbReference type="PANTHER" id="PTHR43364:SF4">
    <property type="entry name" value="NAD(P)-LINKED OXIDOREDUCTASE SUPERFAMILY PROTEIN"/>
    <property type="match status" value="1"/>
</dbReference>
<organism evidence="3 4">
    <name type="scientific">Parapedobacter koreensis</name>
    <dbReference type="NCBI Taxonomy" id="332977"/>
    <lineage>
        <taxon>Bacteria</taxon>
        <taxon>Pseudomonadati</taxon>
        <taxon>Bacteroidota</taxon>
        <taxon>Sphingobacteriia</taxon>
        <taxon>Sphingobacteriales</taxon>
        <taxon>Sphingobacteriaceae</taxon>
        <taxon>Parapedobacter</taxon>
    </lineage>
</organism>
<dbReference type="EMBL" id="FNZR01000003">
    <property type="protein sequence ID" value="SEL02589.1"/>
    <property type="molecule type" value="Genomic_DNA"/>
</dbReference>
<dbReference type="GO" id="GO:0016491">
    <property type="term" value="F:oxidoreductase activity"/>
    <property type="evidence" value="ECO:0007669"/>
    <property type="project" value="UniProtKB-KW"/>
</dbReference>
<reference evidence="4" key="1">
    <citation type="submission" date="2016-10" db="EMBL/GenBank/DDBJ databases">
        <authorList>
            <person name="Varghese N."/>
            <person name="Submissions S."/>
        </authorList>
    </citation>
    <scope>NUCLEOTIDE SEQUENCE [LARGE SCALE GENOMIC DNA]</scope>
    <source>
        <strain evidence="4">Jip14</strain>
    </source>
</reference>
<dbReference type="InterPro" id="IPR020471">
    <property type="entry name" value="AKR"/>
</dbReference>
<name>A0A1H7LUP9_9SPHI</name>
<keyword evidence="1" id="KW-0560">Oxidoreductase</keyword>
<sequence>MEYRKLGNTNLQLSTIAYGAFAIGGNMWGGNEKKDSIAAVHAALDHGMTTLDTAPFYGFGLSEEMIGEAINGRDRTAIQLLTKFGLVWDGSNQGKGEFFFDAEHNGKPLSVYKYATKANIIKEVEESLTRLGTDYIDLLQLHWPDNTTRISETMEALELLIQQGKIKAAGVSNYSVAQLREAEATLKLASNQVSYSMLNRSIERDLVPHALENQIGIIAYSPMERGLLTGKYFNDGKLKADDHRHGYFGQFDLDRVQQFLERISPVAESKSATLSQLVLRWTTLQPGITVVLAGARNAEQAIANADALRLDLSAEELNLINVELSKLNR</sequence>
<dbReference type="PRINTS" id="PR00069">
    <property type="entry name" value="ALDKETRDTASE"/>
</dbReference>
<feature type="domain" description="NADP-dependent oxidoreductase" evidence="2">
    <location>
        <begin position="16"/>
        <end position="320"/>
    </location>
</feature>
<evidence type="ECO:0000259" key="2">
    <source>
        <dbReference type="Pfam" id="PF00248"/>
    </source>
</evidence>
<gene>
    <name evidence="3" type="ORF">SAMN05421740_103273</name>
</gene>
<dbReference type="RefSeq" id="WP_090604767.1">
    <property type="nucleotide sequence ID" value="NZ_FNZR01000003.1"/>
</dbReference>
<dbReference type="AlphaFoldDB" id="A0A1H7LUP9"/>
<dbReference type="STRING" id="332977.SAMN05421740_103273"/>
<dbReference type="Proteomes" id="UP000198916">
    <property type="component" value="Unassembled WGS sequence"/>
</dbReference>
<evidence type="ECO:0000313" key="3">
    <source>
        <dbReference type="EMBL" id="SEL02589.1"/>
    </source>
</evidence>
<dbReference type="InterPro" id="IPR023210">
    <property type="entry name" value="NADP_OxRdtase_dom"/>
</dbReference>
<dbReference type="InterPro" id="IPR036812">
    <property type="entry name" value="NAD(P)_OxRdtase_dom_sf"/>
</dbReference>
<evidence type="ECO:0000256" key="1">
    <source>
        <dbReference type="ARBA" id="ARBA00023002"/>
    </source>
</evidence>
<dbReference type="Gene3D" id="3.20.20.100">
    <property type="entry name" value="NADP-dependent oxidoreductase domain"/>
    <property type="match status" value="1"/>
</dbReference>
<accession>A0A1H7LUP9</accession>
<dbReference type="SUPFAM" id="SSF51430">
    <property type="entry name" value="NAD(P)-linked oxidoreductase"/>
    <property type="match status" value="1"/>
</dbReference>
<dbReference type="OrthoDB" id="9773828at2"/>
<dbReference type="Pfam" id="PF00248">
    <property type="entry name" value="Aldo_ket_red"/>
    <property type="match status" value="1"/>
</dbReference>
<protein>
    <submittedName>
        <fullName evidence="3">Predicted oxidoreductase</fullName>
    </submittedName>
</protein>
<proteinExistence type="predicted"/>
<evidence type="ECO:0000313" key="4">
    <source>
        <dbReference type="Proteomes" id="UP000198916"/>
    </source>
</evidence>
<keyword evidence="4" id="KW-1185">Reference proteome</keyword>
<dbReference type="GO" id="GO:0005829">
    <property type="term" value="C:cytosol"/>
    <property type="evidence" value="ECO:0007669"/>
    <property type="project" value="TreeGrafter"/>
</dbReference>